<evidence type="ECO:0000256" key="6">
    <source>
        <dbReference type="NCBIfam" id="TIGR01068"/>
    </source>
</evidence>
<evidence type="ECO:0000256" key="8">
    <source>
        <dbReference type="PIRSR" id="PIRSR000077-1"/>
    </source>
</evidence>
<dbReference type="InterPro" id="IPR013766">
    <property type="entry name" value="Thioredoxin_domain"/>
</dbReference>
<dbReference type="PRINTS" id="PR00421">
    <property type="entry name" value="THIOREDOXIN"/>
</dbReference>
<feature type="site" description="Contributes to redox potential value" evidence="8">
    <location>
        <position position="35"/>
    </location>
</feature>
<dbReference type="InterPro" id="IPR036249">
    <property type="entry name" value="Thioredoxin-like_sf"/>
</dbReference>
<feature type="domain" description="Thioredoxin" evidence="10">
    <location>
        <begin position="1"/>
        <end position="107"/>
    </location>
</feature>
<evidence type="ECO:0000256" key="7">
    <source>
        <dbReference type="PIRNR" id="PIRNR000077"/>
    </source>
</evidence>
<feature type="site" description="Contributes to redox potential value" evidence="8">
    <location>
        <position position="36"/>
    </location>
</feature>
<dbReference type="InterPro" id="IPR005746">
    <property type="entry name" value="Thioredoxin"/>
</dbReference>
<dbReference type="CDD" id="cd02947">
    <property type="entry name" value="TRX_family"/>
    <property type="match status" value="1"/>
</dbReference>
<keyword evidence="5 9" id="KW-0676">Redox-active center</keyword>
<keyword evidence="4 9" id="KW-1015">Disulfide bond</keyword>
<gene>
    <name evidence="11" type="ORF">DES53_114142</name>
</gene>
<evidence type="ECO:0000259" key="10">
    <source>
        <dbReference type="PROSITE" id="PS51352"/>
    </source>
</evidence>
<feature type="active site" description="Nucleophile" evidence="8">
    <location>
        <position position="34"/>
    </location>
</feature>
<dbReference type="PANTHER" id="PTHR45663">
    <property type="entry name" value="GEO12009P1"/>
    <property type="match status" value="1"/>
</dbReference>
<dbReference type="InterPro" id="IPR017937">
    <property type="entry name" value="Thioredoxin_CS"/>
</dbReference>
<evidence type="ECO:0000256" key="3">
    <source>
        <dbReference type="ARBA" id="ARBA00022982"/>
    </source>
</evidence>
<evidence type="ECO:0000256" key="2">
    <source>
        <dbReference type="ARBA" id="ARBA00022448"/>
    </source>
</evidence>
<accession>A0A366H8P0</accession>
<dbReference type="NCBIfam" id="TIGR01068">
    <property type="entry name" value="thioredoxin"/>
    <property type="match status" value="1"/>
</dbReference>
<dbReference type="PIRSF" id="PIRSF000077">
    <property type="entry name" value="Thioredoxin"/>
    <property type="match status" value="1"/>
</dbReference>
<dbReference type="GO" id="GO:0015035">
    <property type="term" value="F:protein-disulfide reductase activity"/>
    <property type="evidence" value="ECO:0007669"/>
    <property type="project" value="UniProtKB-UniRule"/>
</dbReference>
<protein>
    <recommendedName>
        <fullName evidence="6 7">Thioredoxin</fullName>
    </recommendedName>
</protein>
<dbReference type="SUPFAM" id="SSF52833">
    <property type="entry name" value="Thioredoxin-like"/>
    <property type="match status" value="1"/>
</dbReference>
<dbReference type="PROSITE" id="PS00194">
    <property type="entry name" value="THIOREDOXIN_1"/>
    <property type="match status" value="1"/>
</dbReference>
<keyword evidence="12" id="KW-1185">Reference proteome</keyword>
<reference evidence="11 12" key="1">
    <citation type="submission" date="2018-06" db="EMBL/GenBank/DDBJ databases">
        <title>Genomic Encyclopedia of Type Strains, Phase IV (KMG-IV): sequencing the most valuable type-strain genomes for metagenomic binning, comparative biology and taxonomic classification.</title>
        <authorList>
            <person name="Goeker M."/>
        </authorList>
    </citation>
    <scope>NUCLEOTIDE SEQUENCE [LARGE SCALE GENOMIC DNA]</scope>
    <source>
        <strain evidence="11 12">DSM 25532</strain>
    </source>
</reference>
<keyword evidence="3" id="KW-0249">Electron transport</keyword>
<dbReference type="RefSeq" id="WP_113961626.1">
    <property type="nucleotide sequence ID" value="NZ_QNRR01000014.1"/>
</dbReference>
<keyword evidence="2" id="KW-0813">Transport</keyword>
<dbReference type="GO" id="GO:0005737">
    <property type="term" value="C:cytoplasm"/>
    <property type="evidence" value="ECO:0007669"/>
    <property type="project" value="TreeGrafter"/>
</dbReference>
<dbReference type="Proteomes" id="UP000253426">
    <property type="component" value="Unassembled WGS sequence"/>
</dbReference>
<evidence type="ECO:0000256" key="4">
    <source>
        <dbReference type="ARBA" id="ARBA00023157"/>
    </source>
</evidence>
<evidence type="ECO:0000256" key="5">
    <source>
        <dbReference type="ARBA" id="ARBA00023284"/>
    </source>
</evidence>
<dbReference type="OrthoDB" id="9790390at2"/>
<name>A0A366H8P0_9BACT</name>
<dbReference type="Pfam" id="PF00085">
    <property type="entry name" value="Thioredoxin"/>
    <property type="match status" value="1"/>
</dbReference>
<dbReference type="PANTHER" id="PTHR45663:SF11">
    <property type="entry name" value="GEO12009P1"/>
    <property type="match status" value="1"/>
</dbReference>
<evidence type="ECO:0000256" key="9">
    <source>
        <dbReference type="PIRSR" id="PIRSR000077-4"/>
    </source>
</evidence>
<dbReference type="PROSITE" id="PS51352">
    <property type="entry name" value="THIOREDOXIN_2"/>
    <property type="match status" value="1"/>
</dbReference>
<comment type="caution">
    <text evidence="11">The sequence shown here is derived from an EMBL/GenBank/DDBJ whole genome shotgun (WGS) entry which is preliminary data.</text>
</comment>
<comment type="similarity">
    <text evidence="1 7">Belongs to the thioredoxin family.</text>
</comment>
<dbReference type="EMBL" id="QNRR01000014">
    <property type="protein sequence ID" value="RBP37404.1"/>
    <property type="molecule type" value="Genomic_DNA"/>
</dbReference>
<feature type="site" description="Deprotonates C-terminal active site Cys" evidence="8">
    <location>
        <position position="28"/>
    </location>
</feature>
<proteinExistence type="inferred from homology"/>
<organism evidence="11 12">
    <name type="scientific">Roseimicrobium gellanilyticum</name>
    <dbReference type="NCBI Taxonomy" id="748857"/>
    <lineage>
        <taxon>Bacteria</taxon>
        <taxon>Pseudomonadati</taxon>
        <taxon>Verrucomicrobiota</taxon>
        <taxon>Verrucomicrobiia</taxon>
        <taxon>Verrucomicrobiales</taxon>
        <taxon>Verrucomicrobiaceae</taxon>
        <taxon>Roseimicrobium</taxon>
    </lineage>
</organism>
<sequence length="107" mass="11807">MASANVVNLTDETFESEIQKAEVPVVVDFWAEWCGPCRHFAPVFDQFATENAGKVIAAKVDVDSNQNVAAKYNIRQIPTLLWFKGGNFLGQTSAMSKDGLLKKLESL</sequence>
<evidence type="ECO:0000313" key="11">
    <source>
        <dbReference type="EMBL" id="RBP37404.1"/>
    </source>
</evidence>
<evidence type="ECO:0000256" key="1">
    <source>
        <dbReference type="ARBA" id="ARBA00008987"/>
    </source>
</evidence>
<feature type="disulfide bond" description="Redox-active" evidence="9">
    <location>
        <begin position="34"/>
        <end position="37"/>
    </location>
</feature>
<dbReference type="AlphaFoldDB" id="A0A366H8P0"/>
<evidence type="ECO:0000313" key="12">
    <source>
        <dbReference type="Proteomes" id="UP000253426"/>
    </source>
</evidence>
<feature type="active site" description="Nucleophile" evidence="8">
    <location>
        <position position="37"/>
    </location>
</feature>
<dbReference type="FunFam" id="3.40.30.10:FF:000001">
    <property type="entry name" value="Thioredoxin"/>
    <property type="match status" value="1"/>
</dbReference>
<dbReference type="Gene3D" id="3.40.30.10">
    <property type="entry name" value="Glutaredoxin"/>
    <property type="match status" value="1"/>
</dbReference>